<keyword evidence="6" id="KW-0809">Transit peptide</keyword>
<dbReference type="PANTHER" id="PTHR10102">
    <property type="entry name" value="DNA-DIRECTED RNA POLYMERASE, MITOCHONDRIAL"/>
    <property type="match status" value="1"/>
</dbReference>
<dbReference type="PANTHER" id="PTHR10102:SF0">
    <property type="entry name" value="DNA-DIRECTED RNA POLYMERASE, MITOCHONDRIAL"/>
    <property type="match status" value="1"/>
</dbReference>
<proteinExistence type="inferred from homology"/>
<sequence>MLPLRALRRLPLPPRSIQRCYRPVFRPSSTAAQLLQDPSPTYHHHDAAPPPPPPHLPLNLPSPLPNDIVSPPGSAHSALYPSTSVLDSISMISICLRRPEHVPRAYQIFTQLLRDPVTGQSRAPEAKVWSMVIEGVASLAGQQGSSAGAERWRKRAEKLVEQWGVSFGSKGKVPVLEHQGIKVYQGWFNGLLGSQSPIDTMVPYLRSPALSAFSLLDGLESSVLPLACQALIETADRAGLPALKEEVLIIQGEEKQRREAVASEVIADVAPVLEGSGKSTAPQRQQSERREARFAIANLRQALSAIESTSIPVNRQRELEAASYQAARSELEENAKRFRSGGDDSTLQRSKLQSWMYTWLGQLTAELESRITAMQAQVASLPPSQIESATLKYSATARMKPQVLLMYLSLLPADKLALITILEIMRMSGSGGIVDGMKVLRGMVAVGKAVETEFRAETIKNVAGVDSHHWLKSIDPQTQKPSRQLIGSVWKKIGEQVKQPKISEQAEGGSLQEVWTPSWSRMVQLGVGSELVDALLKVAKVEREAKDRHTGTILKEEQSAFTHSYEYVRGKKLGVIKLNPEVAARLARDDIGVVIHPKHLPMLVEPRRWTSHNEGGYLLHSVPVMRYKESLEQQKWLQAASEEGHLEPIFHGLDVLSSTSWRINRQVFDVVLASWNQGEAIADIPASEDRVNYDFPEPLDPSNQDPQVRTKYVEKMKMVLAQQRKDHAERCKFNYNIEIARSYLKDEFFLPHNMDFRGRAYPIPPHLSPVGDDLCRGLLTFGTKKPLGTTGLRWLQIHLANVYGYDKASFEERAQFAQAHQADIFDSADNPLGGNRWWLNAEDPWQCLATCFELTSALRSPHPEAFESSLPVHQDGTCNGMQHYAALGGDVQGAKAVNLEAGDRPADIYTGVVDIVNRVIEEDKKSGHAVACLIDEALGRKVVKQTVMTTVYGVTFVGARDQIAKQLQARGDVSQDDIFAVSSYIAKTVLNCIGDLFSGAKSIMDWLATAARLISRSIPYERASDAASQLTTTSRSGKVVSRASKEFMSAVIWTTPLGLPVVQPYRKAQKKQIMTALQSVYISDPNAPAEVSPQKQATAFPPNFIHSLDATHMLLTALKCKQNNIAFASVHDSYWTHAATVEPMSDLIRGTFVELHSQDLVGKLRQEFLSRYGDYCIPVQSAQNISTSSTKRRVAAAKRQRAMSEMLAPSEMSDATDSCLSAESAFRNDIAEAEVDLITSSNEVTEATAAESMGLSTGKLDEIAGLAVSGQEIPTMKMGGQAWVRFKDVLPPCPPRGIFQVQKVKESAYFFS</sequence>
<dbReference type="Proteomes" id="UP000094065">
    <property type="component" value="Unassembled WGS sequence"/>
</dbReference>
<keyword evidence="3 10" id="KW-0240">DNA-directed RNA polymerase</keyword>
<dbReference type="GO" id="GO:0001018">
    <property type="term" value="F:mitochondrial promoter sequence-specific DNA binding"/>
    <property type="evidence" value="ECO:0007669"/>
    <property type="project" value="TreeGrafter"/>
</dbReference>
<dbReference type="FunFam" id="1.10.150.20:FF:000041">
    <property type="entry name" value="DNA-directed RNA polymerase"/>
    <property type="match status" value="1"/>
</dbReference>
<evidence type="ECO:0000256" key="4">
    <source>
        <dbReference type="ARBA" id="ARBA00022679"/>
    </source>
</evidence>
<evidence type="ECO:0000256" key="2">
    <source>
        <dbReference type="ARBA" id="ARBA00009493"/>
    </source>
</evidence>
<dbReference type="Pfam" id="PF14700">
    <property type="entry name" value="RPOL_N"/>
    <property type="match status" value="1"/>
</dbReference>
<dbReference type="InterPro" id="IPR029262">
    <property type="entry name" value="RPOL_N"/>
</dbReference>
<dbReference type="FunFam" id="1.10.287.280:FF:000001">
    <property type="entry name" value="DNA-directed RNA polymerase"/>
    <property type="match status" value="1"/>
</dbReference>
<gene>
    <name evidence="13" type="ORF">L202_06529</name>
</gene>
<reference evidence="13 14" key="1">
    <citation type="submission" date="2016-06" db="EMBL/GenBank/DDBJ databases">
        <title>Evolution of pathogenesis and genome organization in the Tremellales.</title>
        <authorList>
            <person name="Cuomo C."/>
            <person name="Litvintseva A."/>
            <person name="Heitman J."/>
            <person name="Chen Y."/>
            <person name="Sun S."/>
            <person name="Springer D."/>
            <person name="Dromer F."/>
            <person name="Young S."/>
            <person name="Zeng Q."/>
            <person name="Chapman S."/>
            <person name="Gujja S."/>
            <person name="Saif S."/>
            <person name="Birren B."/>
        </authorList>
    </citation>
    <scope>NUCLEOTIDE SEQUENCE [LARGE SCALE GENOMIC DNA]</scope>
    <source>
        <strain evidence="13 14">CBS 6039</strain>
    </source>
</reference>
<dbReference type="InterPro" id="IPR043502">
    <property type="entry name" value="DNA/RNA_pol_sf"/>
</dbReference>
<dbReference type="InterPro" id="IPR037159">
    <property type="entry name" value="RNA_POL_N_sf"/>
</dbReference>
<feature type="domain" description="DNA-directed RNA polymerase N-terminal" evidence="12">
    <location>
        <begin position="314"/>
        <end position="658"/>
    </location>
</feature>
<feature type="compositionally biased region" description="Pro residues" evidence="11">
    <location>
        <begin position="48"/>
        <end position="64"/>
    </location>
</feature>
<name>A0A1E3HGU8_9TREE</name>
<evidence type="ECO:0000259" key="12">
    <source>
        <dbReference type="SMART" id="SM01311"/>
    </source>
</evidence>
<evidence type="ECO:0000256" key="3">
    <source>
        <dbReference type="ARBA" id="ARBA00022478"/>
    </source>
</evidence>
<evidence type="ECO:0000256" key="6">
    <source>
        <dbReference type="ARBA" id="ARBA00022946"/>
    </source>
</evidence>
<keyword evidence="4 10" id="KW-0808">Transferase</keyword>
<organism evidence="13 14">
    <name type="scientific">Cryptococcus amylolentus CBS 6039</name>
    <dbReference type="NCBI Taxonomy" id="1295533"/>
    <lineage>
        <taxon>Eukaryota</taxon>
        <taxon>Fungi</taxon>
        <taxon>Dikarya</taxon>
        <taxon>Basidiomycota</taxon>
        <taxon>Agaricomycotina</taxon>
        <taxon>Tremellomycetes</taxon>
        <taxon>Tremellales</taxon>
        <taxon>Cryptococcaceae</taxon>
        <taxon>Cryptococcus</taxon>
    </lineage>
</organism>
<dbReference type="PROSITE" id="PS00489">
    <property type="entry name" value="RNA_POL_PHAGE_2"/>
    <property type="match status" value="1"/>
</dbReference>
<evidence type="ECO:0000256" key="11">
    <source>
        <dbReference type="SAM" id="MobiDB-lite"/>
    </source>
</evidence>
<keyword evidence="7" id="KW-0496">Mitochondrion</keyword>
<protein>
    <recommendedName>
        <fullName evidence="10">DNA-directed RNA polymerase</fullName>
        <ecNumber evidence="10">2.7.7.6</ecNumber>
    </recommendedName>
</protein>
<evidence type="ECO:0000256" key="1">
    <source>
        <dbReference type="ARBA" id="ARBA00004173"/>
    </source>
</evidence>
<dbReference type="PROSITE" id="PS00900">
    <property type="entry name" value="RNA_POL_PHAGE_1"/>
    <property type="match status" value="1"/>
</dbReference>
<dbReference type="GO" id="GO:0034245">
    <property type="term" value="C:mitochondrial DNA-directed RNA polymerase complex"/>
    <property type="evidence" value="ECO:0007669"/>
    <property type="project" value="TreeGrafter"/>
</dbReference>
<keyword evidence="8 10" id="KW-0804">Transcription</keyword>
<dbReference type="GO" id="GO:0003899">
    <property type="term" value="F:DNA-directed RNA polymerase activity"/>
    <property type="evidence" value="ECO:0007669"/>
    <property type="project" value="UniProtKB-EC"/>
</dbReference>
<keyword evidence="14" id="KW-1185">Reference proteome</keyword>
<keyword evidence="5 10" id="KW-0548">Nucleotidyltransferase</keyword>
<dbReference type="Pfam" id="PF00940">
    <property type="entry name" value="RNA_pol"/>
    <property type="match status" value="1"/>
</dbReference>
<comment type="subcellular location">
    <subcellularLocation>
        <location evidence="1">Mitochondrion</location>
    </subcellularLocation>
</comment>
<dbReference type="Gene3D" id="1.10.287.260">
    <property type="match status" value="1"/>
</dbReference>
<dbReference type="RefSeq" id="XP_018991005.1">
    <property type="nucleotide sequence ID" value="XM_019141030.1"/>
</dbReference>
<dbReference type="SUPFAM" id="SSF56672">
    <property type="entry name" value="DNA/RNA polymerases"/>
    <property type="match status" value="1"/>
</dbReference>
<dbReference type="OrthoDB" id="276422at2759"/>
<comment type="function">
    <text evidence="10">DNA-dependent RNA polymerase catalyzes the transcription of DNA into RNA using the four ribonucleoside triphosphates as substrates.</text>
</comment>
<evidence type="ECO:0000313" key="13">
    <source>
        <dbReference type="EMBL" id="ODN75355.1"/>
    </source>
</evidence>
<comment type="caution">
    <text evidence="13">The sequence shown here is derived from an EMBL/GenBank/DDBJ whole genome shotgun (WGS) entry which is preliminary data.</text>
</comment>
<evidence type="ECO:0000256" key="8">
    <source>
        <dbReference type="ARBA" id="ARBA00023163"/>
    </source>
</evidence>
<accession>A0A1E3HGU8</accession>
<comment type="catalytic activity">
    <reaction evidence="9 10">
        <text>RNA(n) + a ribonucleoside 5'-triphosphate = RNA(n+1) + diphosphate</text>
        <dbReference type="Rhea" id="RHEA:21248"/>
        <dbReference type="Rhea" id="RHEA-COMP:14527"/>
        <dbReference type="Rhea" id="RHEA-COMP:17342"/>
        <dbReference type="ChEBI" id="CHEBI:33019"/>
        <dbReference type="ChEBI" id="CHEBI:61557"/>
        <dbReference type="ChEBI" id="CHEBI:140395"/>
        <dbReference type="EC" id="2.7.7.6"/>
    </reaction>
</comment>
<dbReference type="GeneID" id="30157838"/>
<comment type="similarity">
    <text evidence="2 10">Belongs to the phage and mitochondrial RNA polymerase family.</text>
</comment>
<evidence type="ECO:0000256" key="5">
    <source>
        <dbReference type="ARBA" id="ARBA00022695"/>
    </source>
</evidence>
<evidence type="ECO:0000256" key="9">
    <source>
        <dbReference type="ARBA" id="ARBA00048552"/>
    </source>
</evidence>
<evidence type="ECO:0000256" key="7">
    <source>
        <dbReference type="ARBA" id="ARBA00023128"/>
    </source>
</evidence>
<evidence type="ECO:0000313" key="14">
    <source>
        <dbReference type="Proteomes" id="UP000094065"/>
    </source>
</evidence>
<dbReference type="Gene3D" id="1.10.1320.10">
    <property type="entry name" value="DNA-directed RNA polymerase, N-terminal domain"/>
    <property type="match status" value="1"/>
</dbReference>
<dbReference type="EMBL" id="AWGJ01000010">
    <property type="protein sequence ID" value="ODN75355.1"/>
    <property type="molecule type" value="Genomic_DNA"/>
</dbReference>
<dbReference type="Gene3D" id="1.10.150.20">
    <property type="entry name" value="5' to 3' exonuclease, C-terminal subdomain"/>
    <property type="match status" value="1"/>
</dbReference>
<dbReference type="InterPro" id="IPR024075">
    <property type="entry name" value="DNA-dir_RNA_pol_helix_hairp_sf"/>
</dbReference>
<dbReference type="EC" id="2.7.7.6" evidence="10"/>
<feature type="region of interest" description="Disordered" evidence="11">
    <location>
        <begin position="35"/>
        <end position="69"/>
    </location>
</feature>
<dbReference type="GO" id="GO:0006390">
    <property type="term" value="P:mitochondrial transcription"/>
    <property type="evidence" value="ECO:0007669"/>
    <property type="project" value="TreeGrafter"/>
</dbReference>
<dbReference type="SMART" id="SM01311">
    <property type="entry name" value="RPOL_N"/>
    <property type="match status" value="1"/>
</dbReference>
<dbReference type="InterPro" id="IPR046950">
    <property type="entry name" value="DNA-dir_Rpol_C_phage-type"/>
</dbReference>
<dbReference type="InterPro" id="IPR002092">
    <property type="entry name" value="DNA-dir_Rpol_phage-type"/>
</dbReference>
<dbReference type="STRING" id="1295533.A0A1E3HGU8"/>
<dbReference type="FunFam" id="1.10.1320.10:FF:000004">
    <property type="entry name" value="DNA-directed RNA polymerase"/>
    <property type="match status" value="1"/>
</dbReference>
<dbReference type="Gene3D" id="1.10.287.280">
    <property type="match status" value="1"/>
</dbReference>
<evidence type="ECO:0000256" key="10">
    <source>
        <dbReference type="RuleBase" id="RU003805"/>
    </source>
</evidence>